<protein>
    <submittedName>
        <fullName evidence="7">2-keto-3-deoxy-phosphogluconate aldolase</fullName>
        <ecNumber evidence="7">4.1.2.14</ecNumber>
    </submittedName>
</protein>
<evidence type="ECO:0000259" key="6">
    <source>
        <dbReference type="Pfam" id="PF00294"/>
    </source>
</evidence>
<dbReference type="NCBIfam" id="TIGR01182">
    <property type="entry name" value="eda"/>
    <property type="match status" value="1"/>
</dbReference>
<dbReference type="Gene3D" id="3.40.1190.20">
    <property type="match status" value="1"/>
</dbReference>
<evidence type="ECO:0000256" key="2">
    <source>
        <dbReference type="ARBA" id="ARBA00006906"/>
    </source>
</evidence>
<evidence type="ECO:0000313" key="7">
    <source>
        <dbReference type="EMBL" id="ABJ71392.1"/>
    </source>
</evidence>
<reference evidence="7 8" key="1">
    <citation type="journal article" date="2006" name="Proc. Natl. Acad. Sci. U.S.A.">
        <title>Comparative genomics of the lactic acid bacteria.</title>
        <authorList>
            <person name="Makarova K."/>
            <person name="Slesarev A."/>
            <person name="Wolf Y."/>
            <person name="Sorokin A."/>
            <person name="Mirkin B."/>
            <person name="Koonin E."/>
            <person name="Pavlov A."/>
            <person name="Pavlova N."/>
            <person name="Karamychev V."/>
            <person name="Polouchine N."/>
            <person name="Shakhova V."/>
            <person name="Grigoriev I."/>
            <person name="Lou Y."/>
            <person name="Rohksar D."/>
            <person name="Lucas S."/>
            <person name="Huang K."/>
            <person name="Goodstein D.M."/>
            <person name="Hawkins T."/>
            <person name="Plengvidhya V."/>
            <person name="Welker D."/>
            <person name="Hughes J."/>
            <person name="Goh Y."/>
            <person name="Benson A."/>
            <person name="Baldwin K."/>
            <person name="Lee J.H."/>
            <person name="Diaz-Muniz I."/>
            <person name="Dosti B."/>
            <person name="Smeianov V."/>
            <person name="Wechter W."/>
            <person name="Barabote R."/>
            <person name="Lorca G."/>
            <person name="Altermann E."/>
            <person name="Barrangou R."/>
            <person name="Ganesan B."/>
            <person name="Xie Y."/>
            <person name="Rawsthorne H."/>
            <person name="Tamir D."/>
            <person name="Parker C."/>
            <person name="Breidt F."/>
            <person name="Broadbent J."/>
            <person name="Hutkins R."/>
            <person name="O'Sullivan D."/>
            <person name="Steele J."/>
            <person name="Unlu G."/>
            <person name="Saier M."/>
            <person name="Klaenhammer T."/>
            <person name="Richardson P."/>
            <person name="Kozyavkin S."/>
            <person name="Weimer B."/>
            <person name="Mills D."/>
        </authorList>
    </citation>
    <scope>NUCLEOTIDE SEQUENCE [LARGE SCALE GENOMIC DNA]</scope>
    <source>
        <strain evidence="8">ATCC 334 / BCRC 17002 / CCUG 31169 / CIP 107868 / KCTC 3260 / NRRL B-441</strain>
    </source>
</reference>
<dbReference type="InterPro" id="IPR000887">
    <property type="entry name" value="Aldlse_KDPG_KHG"/>
</dbReference>
<dbReference type="AlphaFoldDB" id="Q034I0"/>
<feature type="domain" description="Carbohydrate kinase PfkB" evidence="6">
    <location>
        <begin position="221"/>
        <end position="532"/>
    </location>
</feature>
<comment type="similarity">
    <text evidence="2">Belongs to the KHG/KDPG aldolase family.</text>
</comment>
<evidence type="ECO:0000256" key="3">
    <source>
        <dbReference type="ARBA" id="ARBA00011233"/>
    </source>
</evidence>
<keyword evidence="8" id="KW-1185">Reference proteome</keyword>
<organism evidence="7 8">
    <name type="scientific">Lacticaseibacillus paracasei (strain ATCC 334 / BCRC 17002 / CCUG 31169 / CIP 107868 / KCTC 3260 / NRRL B-441)</name>
    <name type="common">Lactobacillus paracasei</name>
    <dbReference type="NCBI Taxonomy" id="321967"/>
    <lineage>
        <taxon>Bacteria</taxon>
        <taxon>Bacillati</taxon>
        <taxon>Bacillota</taxon>
        <taxon>Bacilli</taxon>
        <taxon>Lactobacillales</taxon>
        <taxon>Lactobacillaceae</taxon>
        <taxon>Lacticaseibacillus</taxon>
    </lineage>
</organism>
<dbReference type="InterPro" id="IPR029056">
    <property type="entry name" value="Ribokinase-like"/>
</dbReference>
<keyword evidence="4 7" id="KW-0456">Lyase</keyword>
<accession>Q034I0</accession>
<gene>
    <name evidence="7" type="ordered locus">LSEI_2673</name>
</gene>
<evidence type="ECO:0000256" key="4">
    <source>
        <dbReference type="ARBA" id="ARBA00023239"/>
    </source>
</evidence>
<proteinExistence type="inferred from homology"/>
<dbReference type="Pfam" id="PF00294">
    <property type="entry name" value="PfkB"/>
    <property type="match status" value="1"/>
</dbReference>
<dbReference type="CDD" id="cd00452">
    <property type="entry name" value="KDPG_aldolase"/>
    <property type="match status" value="1"/>
</dbReference>
<comment type="subunit">
    <text evidence="3">Homotrimer.</text>
</comment>
<evidence type="ECO:0000313" key="8">
    <source>
        <dbReference type="Proteomes" id="UP000001651"/>
    </source>
</evidence>
<dbReference type="CDD" id="cd01166">
    <property type="entry name" value="KdgK"/>
    <property type="match status" value="1"/>
</dbReference>
<dbReference type="PATRIC" id="fig|321967.11.peg.2617"/>
<dbReference type="EC" id="4.1.2.14" evidence="7"/>
<name>Q034I0_LACP3</name>
<comment type="pathway">
    <text evidence="1">Carbohydrate acid metabolism.</text>
</comment>
<dbReference type="EMBL" id="CP000423">
    <property type="protein sequence ID" value="ABJ71392.1"/>
    <property type="molecule type" value="Genomic_DNA"/>
</dbReference>
<dbReference type="KEGG" id="lca:LSEI_2673"/>
<dbReference type="Pfam" id="PF01081">
    <property type="entry name" value="Aldolase"/>
    <property type="match status" value="1"/>
</dbReference>
<sequence>MQKYDFLNRLIATGCVAVVRGDNTQTAIKTCDAVIAGGITGIELTFTVPHANEALETLTEKYAGRQDVVIGAGTVLDPATARLAIIAGAKFIVSPSFNPDVAKICNLYAIPYTPGVFTPTEIQSALEVGVDLVKIFPGSVAGINMVKALHGPFPNLAMMPTGGVSLANVTDWFEAGVMLVGAGSNLVDDASQGDYEKVTVTAQQYRAKIAQIKIQGDDGMPTVLTLGEMMLRLKPTNQQRILQTSAFAADYGGAEANVAASLALLGDQVQYLTKLPENSLGHTARNTIRGLGVDTQKILWGGPRLGIYFFEKGASVRNTNVVYDRAGSSFATMKADEFDWPVLLNDINYFYFSGITPAIGSEQQAAVFAACQYCSDHNITVICDMNFREKMWSPEAAQAFFKTVMPFIDVCIANDEDFEATLGIKAFDGNMATGIDQLADFKEGMLEVTRRWPNVHTVASVVRNIHSVEESQWTALLVQNDKVYQGPTFDMHIFEGVAAGDAFGAGLVHALIHHFEPQRTINYAISASVLKLTIGGDLNLVTNAEVEASMKTNSGVNR</sequence>
<dbReference type="STRING" id="321967.LSEI_2673"/>
<dbReference type="PANTHER" id="PTHR30246:SF1">
    <property type="entry name" value="2-DEHYDRO-3-DEOXY-6-PHOSPHOGALACTONATE ALDOLASE-RELATED"/>
    <property type="match status" value="1"/>
</dbReference>
<dbReference type="NCBIfam" id="NF005119">
    <property type="entry name" value="PRK06552.1"/>
    <property type="match status" value="1"/>
</dbReference>
<dbReference type="PANTHER" id="PTHR30246">
    <property type="entry name" value="2-KETO-3-DEOXY-6-PHOSPHOGLUCONATE ALDOLASE"/>
    <property type="match status" value="1"/>
</dbReference>
<evidence type="ECO:0000256" key="1">
    <source>
        <dbReference type="ARBA" id="ARBA00004761"/>
    </source>
</evidence>
<dbReference type="GO" id="GO:0008675">
    <property type="term" value="F:2-dehydro-3-deoxy-phosphogluconate aldolase activity"/>
    <property type="evidence" value="ECO:0007669"/>
    <property type="project" value="UniProtKB-EC"/>
</dbReference>
<evidence type="ECO:0000256" key="5">
    <source>
        <dbReference type="ARBA" id="ARBA00023277"/>
    </source>
</evidence>
<keyword evidence="5" id="KW-0119">Carbohydrate metabolism</keyword>
<dbReference type="InterPro" id="IPR013785">
    <property type="entry name" value="Aldolase_TIM"/>
</dbReference>
<dbReference type="SUPFAM" id="SSF51569">
    <property type="entry name" value="Aldolase"/>
    <property type="match status" value="1"/>
</dbReference>
<dbReference type="Gene3D" id="3.20.20.70">
    <property type="entry name" value="Aldolase class I"/>
    <property type="match status" value="1"/>
</dbReference>
<dbReference type="SUPFAM" id="SSF53613">
    <property type="entry name" value="Ribokinase-like"/>
    <property type="match status" value="1"/>
</dbReference>
<dbReference type="InterPro" id="IPR011611">
    <property type="entry name" value="PfkB_dom"/>
</dbReference>
<dbReference type="HOGENOM" id="CLU_488163_0_0_9"/>
<dbReference type="PaxDb" id="321967-LSEI_2673"/>
<dbReference type="Proteomes" id="UP000001651">
    <property type="component" value="Chromosome"/>
</dbReference>